<keyword evidence="3" id="KW-1185">Reference proteome</keyword>
<evidence type="ECO:0000313" key="2">
    <source>
        <dbReference type="EMBL" id="QNN74721.1"/>
    </source>
</evidence>
<dbReference type="RefSeq" id="WP_187528556.1">
    <property type="nucleotide sequence ID" value="NZ_CP060724.1"/>
</dbReference>
<gene>
    <name evidence="2" type="ORF">H9L19_04690</name>
</gene>
<keyword evidence="1" id="KW-0472">Membrane</keyword>
<feature type="transmembrane region" description="Helical" evidence="1">
    <location>
        <begin position="37"/>
        <end position="56"/>
    </location>
</feature>
<dbReference type="InterPro" id="IPR035628">
    <property type="entry name" value="TcpC_C"/>
</dbReference>
<dbReference type="Pfam" id="PF12642">
    <property type="entry name" value="TpcC"/>
    <property type="match status" value="1"/>
</dbReference>
<dbReference type="CDD" id="cd16428">
    <property type="entry name" value="TcpC_C"/>
    <property type="match status" value="1"/>
</dbReference>
<dbReference type="AlphaFoldDB" id="A0A7G9T3P6"/>
<evidence type="ECO:0000256" key="1">
    <source>
        <dbReference type="SAM" id="Phobius"/>
    </source>
</evidence>
<reference evidence="2 3" key="1">
    <citation type="submission" date="2020-08" db="EMBL/GenBank/DDBJ databases">
        <title>Genome sequence of Weissella diestrammenae KACC 16890T.</title>
        <authorList>
            <person name="Hyun D.-W."/>
            <person name="Bae J.-W."/>
        </authorList>
    </citation>
    <scope>NUCLEOTIDE SEQUENCE [LARGE SCALE GENOMIC DNA]</scope>
    <source>
        <strain evidence="2 3">KACC 16890</strain>
    </source>
</reference>
<keyword evidence="1" id="KW-1133">Transmembrane helix</keyword>
<sequence>MRLPKLKLDFEYERKAKDKPKKIPKAHVFDLGRARKLVIAVLVMLFLYFGYVLFVANATAQKNHNLDHKVTTLSNKLKLASAGTTSYNPLVGQYLGDFLTAFYTVDTNNQQQRSDEIAKYFAKNMTMPSDAQATNQRLKTAKLKGLFMVDDVKTAQFDLTVTSNNQDVSFTVNVPYAQNNAQVTVVGMPYVANPIDSKAQIADARLAKTGRSISDTKASAKIQTFTKQFLSKYVSSTTKEMSMMMNDPVGLDGAVELVDVGSMIVTGSAKKAVVTTSIIVKVKGSELQQVQNIRLELQKQSSTYFVTKLIQA</sequence>
<dbReference type="EMBL" id="CP060724">
    <property type="protein sequence ID" value="QNN74721.1"/>
    <property type="molecule type" value="Genomic_DNA"/>
</dbReference>
<accession>A0A7G9T3P6</accession>
<dbReference type="KEGG" id="wdi:H9L19_04690"/>
<dbReference type="Proteomes" id="UP000515800">
    <property type="component" value="Chromosome"/>
</dbReference>
<keyword evidence="1" id="KW-0812">Transmembrane</keyword>
<proteinExistence type="predicted"/>
<organism evidence="2 3">
    <name type="scientific">Weissella diestrammenae</name>
    <dbReference type="NCBI Taxonomy" id="1162633"/>
    <lineage>
        <taxon>Bacteria</taxon>
        <taxon>Bacillati</taxon>
        <taxon>Bacillota</taxon>
        <taxon>Bacilli</taxon>
        <taxon>Lactobacillales</taxon>
        <taxon>Lactobacillaceae</taxon>
        <taxon>Weissella</taxon>
    </lineage>
</organism>
<dbReference type="InterPro" id="IPR024735">
    <property type="entry name" value="TcpC"/>
</dbReference>
<protein>
    <submittedName>
        <fullName evidence="2">Conjugal transfer protein</fullName>
    </submittedName>
</protein>
<dbReference type="CDD" id="cd16386">
    <property type="entry name" value="TcpC_N"/>
    <property type="match status" value="1"/>
</dbReference>
<dbReference type="Gene3D" id="3.10.450.540">
    <property type="match status" value="1"/>
</dbReference>
<evidence type="ECO:0000313" key="3">
    <source>
        <dbReference type="Proteomes" id="UP000515800"/>
    </source>
</evidence>
<name>A0A7G9T3P6_9LACO</name>